<dbReference type="AlphaFoldDB" id="A0A917JWA9"/>
<name>A0A917JWA9_9GAMM</name>
<comment type="similarity">
    <text evidence="2">Belongs to the membrane fusion protein (MFP) (TC 8.A.1) family.</text>
</comment>
<dbReference type="PANTHER" id="PTHR30469">
    <property type="entry name" value="MULTIDRUG RESISTANCE PROTEIN MDTA"/>
    <property type="match status" value="1"/>
</dbReference>
<dbReference type="Gene3D" id="2.40.30.170">
    <property type="match status" value="1"/>
</dbReference>
<dbReference type="Gene3D" id="2.40.50.100">
    <property type="match status" value="1"/>
</dbReference>
<feature type="domain" description="Multidrug resistance protein MdtA-like C-terminal permuted SH3" evidence="6">
    <location>
        <begin position="322"/>
        <end position="362"/>
    </location>
</feature>
<evidence type="ECO:0000313" key="7">
    <source>
        <dbReference type="EMBL" id="GGI85681.1"/>
    </source>
</evidence>
<evidence type="ECO:0000259" key="6">
    <source>
        <dbReference type="Pfam" id="PF25967"/>
    </source>
</evidence>
<evidence type="ECO:0000313" key="8">
    <source>
        <dbReference type="Proteomes" id="UP000613743"/>
    </source>
</evidence>
<dbReference type="Pfam" id="PF25967">
    <property type="entry name" value="RND-MFP_C"/>
    <property type="match status" value="1"/>
</dbReference>
<dbReference type="GO" id="GO:0015562">
    <property type="term" value="F:efflux transmembrane transporter activity"/>
    <property type="evidence" value="ECO:0007669"/>
    <property type="project" value="TreeGrafter"/>
</dbReference>
<evidence type="ECO:0000256" key="3">
    <source>
        <dbReference type="ARBA" id="ARBA00022448"/>
    </source>
</evidence>
<reference evidence="7" key="2">
    <citation type="submission" date="2020-09" db="EMBL/GenBank/DDBJ databases">
        <authorList>
            <person name="Sun Q."/>
            <person name="Ohkuma M."/>
        </authorList>
    </citation>
    <scope>NUCLEOTIDE SEQUENCE</scope>
    <source>
        <strain evidence="7">JCM 30804</strain>
    </source>
</reference>
<evidence type="ECO:0000256" key="4">
    <source>
        <dbReference type="SAM" id="MobiDB-lite"/>
    </source>
</evidence>
<feature type="domain" description="Multidrug resistance protein MdtA-like barrel-sandwich hybrid" evidence="5">
    <location>
        <begin position="71"/>
        <end position="206"/>
    </location>
</feature>
<protein>
    <submittedName>
        <fullName evidence="7">RND superfamily efflux pump MFP component</fullName>
    </submittedName>
</protein>
<comment type="subcellular location">
    <subcellularLocation>
        <location evidence="1">Cell envelope</location>
    </subcellularLocation>
</comment>
<dbReference type="InterPro" id="IPR058625">
    <property type="entry name" value="MdtA-like_BSH"/>
</dbReference>
<evidence type="ECO:0000256" key="1">
    <source>
        <dbReference type="ARBA" id="ARBA00004196"/>
    </source>
</evidence>
<dbReference type="Proteomes" id="UP000613743">
    <property type="component" value="Unassembled WGS sequence"/>
</dbReference>
<dbReference type="Pfam" id="PF25917">
    <property type="entry name" value="BSH_RND"/>
    <property type="match status" value="1"/>
</dbReference>
<proteinExistence type="inferred from homology"/>
<dbReference type="RefSeq" id="WP_188921184.1">
    <property type="nucleotide sequence ID" value="NZ_BMPZ01000006.1"/>
</dbReference>
<feature type="compositionally biased region" description="Basic and acidic residues" evidence="4">
    <location>
        <begin position="390"/>
        <end position="401"/>
    </location>
</feature>
<dbReference type="Gene3D" id="1.10.287.470">
    <property type="entry name" value="Helix hairpin bin"/>
    <property type="match status" value="1"/>
</dbReference>
<feature type="region of interest" description="Disordered" evidence="4">
    <location>
        <begin position="380"/>
        <end position="401"/>
    </location>
</feature>
<dbReference type="PANTHER" id="PTHR30469:SF12">
    <property type="entry name" value="MULTIDRUG RESISTANCE PROTEIN MDTA"/>
    <property type="match status" value="1"/>
</dbReference>
<accession>A0A917JWA9</accession>
<dbReference type="Gene3D" id="2.40.420.20">
    <property type="match status" value="1"/>
</dbReference>
<evidence type="ECO:0000256" key="2">
    <source>
        <dbReference type="ARBA" id="ARBA00009477"/>
    </source>
</evidence>
<keyword evidence="3" id="KW-0813">Transport</keyword>
<dbReference type="NCBIfam" id="TIGR01730">
    <property type="entry name" value="RND_mfp"/>
    <property type="match status" value="1"/>
</dbReference>
<dbReference type="InterPro" id="IPR058627">
    <property type="entry name" value="MdtA-like_C"/>
</dbReference>
<organism evidence="7 8">
    <name type="scientific">Shewanella gelidii</name>
    <dbReference type="NCBI Taxonomy" id="1642821"/>
    <lineage>
        <taxon>Bacteria</taxon>
        <taxon>Pseudomonadati</taxon>
        <taxon>Pseudomonadota</taxon>
        <taxon>Gammaproteobacteria</taxon>
        <taxon>Alteromonadales</taxon>
        <taxon>Shewanellaceae</taxon>
        <taxon>Shewanella</taxon>
    </lineage>
</organism>
<reference evidence="7" key="1">
    <citation type="journal article" date="2014" name="Int. J. Syst. Evol. Microbiol.">
        <title>Complete genome sequence of Corynebacterium casei LMG S-19264T (=DSM 44701T), isolated from a smear-ripened cheese.</title>
        <authorList>
            <consortium name="US DOE Joint Genome Institute (JGI-PGF)"/>
            <person name="Walter F."/>
            <person name="Albersmeier A."/>
            <person name="Kalinowski J."/>
            <person name="Ruckert C."/>
        </authorList>
    </citation>
    <scope>NUCLEOTIDE SEQUENCE</scope>
    <source>
        <strain evidence="7">JCM 30804</strain>
    </source>
</reference>
<dbReference type="InterPro" id="IPR006143">
    <property type="entry name" value="RND_pump_MFP"/>
</dbReference>
<dbReference type="EMBL" id="BMPZ01000006">
    <property type="protein sequence ID" value="GGI85681.1"/>
    <property type="molecule type" value="Genomic_DNA"/>
</dbReference>
<gene>
    <name evidence="7" type="ORF">GCM10009332_23730</name>
</gene>
<evidence type="ECO:0000259" key="5">
    <source>
        <dbReference type="Pfam" id="PF25917"/>
    </source>
</evidence>
<comment type="caution">
    <text evidence="7">The sequence shown here is derived from an EMBL/GenBank/DDBJ whole genome shotgun (WGS) entry which is preliminary data.</text>
</comment>
<dbReference type="GO" id="GO:1990281">
    <property type="term" value="C:efflux pump complex"/>
    <property type="evidence" value="ECO:0007669"/>
    <property type="project" value="TreeGrafter"/>
</dbReference>
<sequence length="401" mass="43616">MATKKQIILPILILAIGGAGFAGFKAMKKPPEEKPIVDNTPIVAVKDVTYDERTFNVRSHGVVSAKYETNLVSQIAGEIVYLSESFIRGGFVKKGDILAKIDPSDYEAALTDAEANLAQANAALVQEKAFGKVAEDEWSRIKQGKPTALSLRKPQLAQELAKQKSAEAGLKRARRNLERTTIRAPYDALIESRAIGQGSYVNNGSPIGKLLSVSVAEVRLPVADKEIKYLSNRGHNAVVTIQGEYAGQPQEWVGKIVRNEGVIDSRSRMTYLVAEISDPYGLNQPKNELRFGSYVTARIEGDFAGQVTVQPRHLVVDGKVAVMTEEKQLKFVPVNVVRQIDSNVVISSGLKAGDKVITSALDYPIEGMALALPEDKILREEQSEGEASESDTKIADAGNKE</sequence>
<dbReference type="SUPFAM" id="SSF111369">
    <property type="entry name" value="HlyD-like secretion proteins"/>
    <property type="match status" value="1"/>
</dbReference>
<keyword evidence="8" id="KW-1185">Reference proteome</keyword>